<evidence type="ECO:0000313" key="3">
    <source>
        <dbReference type="Proteomes" id="UP000594638"/>
    </source>
</evidence>
<feature type="transmembrane region" description="Helical" evidence="1">
    <location>
        <begin position="20"/>
        <end position="44"/>
    </location>
</feature>
<comment type="caution">
    <text evidence="2">The sequence shown here is derived from an EMBL/GenBank/DDBJ whole genome shotgun (WGS) entry which is preliminary data.</text>
</comment>
<evidence type="ECO:0000313" key="2">
    <source>
        <dbReference type="EMBL" id="CAA3014037.1"/>
    </source>
</evidence>
<evidence type="ECO:0000256" key="1">
    <source>
        <dbReference type="SAM" id="Phobius"/>
    </source>
</evidence>
<sequence>EEIQVHQALPQLLLLHGAVIAGSVVLVMALALVSLILVSILSFMRRGASAGKLSLRMSKTAAGLVDFVGRIRINN</sequence>
<gene>
    <name evidence="2" type="ORF">OLEA9_A035952</name>
</gene>
<keyword evidence="1" id="KW-0812">Transmembrane</keyword>
<keyword evidence="1" id="KW-0472">Membrane</keyword>
<feature type="non-terminal residue" evidence="2">
    <location>
        <position position="1"/>
    </location>
</feature>
<name>A0A8S0UFA3_OLEEU</name>
<dbReference type="Gramene" id="OE9A035952T1">
    <property type="protein sequence ID" value="OE9A035952C1"/>
    <property type="gene ID" value="OE9A035952"/>
</dbReference>
<reference evidence="2 3" key="1">
    <citation type="submission" date="2019-12" db="EMBL/GenBank/DDBJ databases">
        <authorList>
            <person name="Alioto T."/>
            <person name="Alioto T."/>
            <person name="Gomez Garrido J."/>
        </authorList>
    </citation>
    <scope>NUCLEOTIDE SEQUENCE [LARGE SCALE GENOMIC DNA]</scope>
</reference>
<proteinExistence type="predicted"/>
<keyword evidence="1" id="KW-1133">Transmembrane helix</keyword>
<dbReference type="Proteomes" id="UP000594638">
    <property type="component" value="Unassembled WGS sequence"/>
</dbReference>
<dbReference type="EMBL" id="CACTIH010007465">
    <property type="protein sequence ID" value="CAA3014037.1"/>
    <property type="molecule type" value="Genomic_DNA"/>
</dbReference>
<accession>A0A8S0UFA3</accession>
<organism evidence="2 3">
    <name type="scientific">Olea europaea subsp. europaea</name>
    <dbReference type="NCBI Taxonomy" id="158383"/>
    <lineage>
        <taxon>Eukaryota</taxon>
        <taxon>Viridiplantae</taxon>
        <taxon>Streptophyta</taxon>
        <taxon>Embryophyta</taxon>
        <taxon>Tracheophyta</taxon>
        <taxon>Spermatophyta</taxon>
        <taxon>Magnoliopsida</taxon>
        <taxon>eudicotyledons</taxon>
        <taxon>Gunneridae</taxon>
        <taxon>Pentapetalae</taxon>
        <taxon>asterids</taxon>
        <taxon>lamiids</taxon>
        <taxon>Lamiales</taxon>
        <taxon>Oleaceae</taxon>
        <taxon>Oleeae</taxon>
        <taxon>Olea</taxon>
    </lineage>
</organism>
<dbReference type="AlphaFoldDB" id="A0A8S0UFA3"/>
<protein>
    <submittedName>
        <fullName evidence="2">Uncharacterized protein</fullName>
    </submittedName>
</protein>
<keyword evidence="3" id="KW-1185">Reference proteome</keyword>